<dbReference type="PANTHER" id="PTHR33204:SF18">
    <property type="entry name" value="TRANSCRIPTIONAL REGULATORY PROTEIN"/>
    <property type="match status" value="1"/>
</dbReference>
<evidence type="ECO:0000313" key="6">
    <source>
        <dbReference type="Proteomes" id="UP000003157"/>
    </source>
</evidence>
<dbReference type="eggNOG" id="COG1733">
    <property type="taxonomic scope" value="Bacteria"/>
</dbReference>
<proteinExistence type="predicted"/>
<dbReference type="PANTHER" id="PTHR33204">
    <property type="entry name" value="TRANSCRIPTIONAL REGULATOR, MARR FAMILY"/>
    <property type="match status" value="1"/>
</dbReference>
<organism evidence="5 6">
    <name type="scientific">Coprobacillus cateniformis</name>
    <dbReference type="NCBI Taxonomy" id="100884"/>
    <lineage>
        <taxon>Bacteria</taxon>
        <taxon>Bacillati</taxon>
        <taxon>Bacillota</taxon>
        <taxon>Erysipelotrichia</taxon>
        <taxon>Erysipelotrichales</taxon>
        <taxon>Coprobacillaceae</taxon>
        <taxon>Coprobacillus</taxon>
    </lineage>
</organism>
<feature type="domain" description="HTH hxlR-type" evidence="4">
    <location>
        <begin position="10"/>
        <end position="108"/>
    </location>
</feature>
<comment type="caution">
    <text evidence="5">The sequence shown here is derived from an EMBL/GenBank/DDBJ whole genome shotgun (WGS) entry which is preliminary data.</text>
</comment>
<dbReference type="Gene3D" id="1.10.10.10">
    <property type="entry name" value="Winged helix-like DNA-binding domain superfamily/Winged helix DNA-binding domain"/>
    <property type="match status" value="1"/>
</dbReference>
<dbReference type="SUPFAM" id="SSF46785">
    <property type="entry name" value="Winged helix' DNA-binding domain"/>
    <property type="match status" value="1"/>
</dbReference>
<evidence type="ECO:0000256" key="3">
    <source>
        <dbReference type="ARBA" id="ARBA00023163"/>
    </source>
</evidence>
<name>E7GF75_9FIRM</name>
<sequence>MMKKQYDIDCNIAQTLNLIGDKWTLLILHAVKVGFKTYKELQENLPGIPTNLLSNRLKTLCEDDLLDCELYSKHPPRYQYNLTDKSNDLDDIYNALIIWGDHHLQKSFKCLNHKDCDGNVRIVYVCEKCGKELSKDELLVHTH</sequence>
<dbReference type="EMBL" id="ADKX01000048">
    <property type="protein sequence ID" value="EFW03354.1"/>
    <property type="molecule type" value="Genomic_DNA"/>
</dbReference>
<dbReference type="STRING" id="100884.GCA_000269565_00751"/>
<evidence type="ECO:0000313" key="5">
    <source>
        <dbReference type="EMBL" id="EFW03354.1"/>
    </source>
</evidence>
<accession>E7GF75</accession>
<keyword evidence="3" id="KW-0804">Transcription</keyword>
<evidence type="ECO:0000259" key="4">
    <source>
        <dbReference type="PROSITE" id="PS51118"/>
    </source>
</evidence>
<reference evidence="5 6" key="1">
    <citation type="submission" date="2010-12" db="EMBL/GenBank/DDBJ databases">
        <title>The Genome Sequence of Coprobacillus sp. strain 29_1.</title>
        <authorList>
            <consortium name="The Broad Institute Genome Sequencing Platform"/>
            <person name="Earl A."/>
            <person name="Ward D."/>
            <person name="Feldgarden M."/>
            <person name="Gevers D."/>
            <person name="Daigneault M."/>
            <person name="Sibley C.D."/>
            <person name="White A."/>
            <person name="Strauss J."/>
            <person name="Allen-Vercoe E."/>
            <person name="Young S.K."/>
            <person name="Zeng Q."/>
            <person name="Gargeya S."/>
            <person name="Fitzgerald M."/>
            <person name="Haas B."/>
            <person name="Abouelleil A."/>
            <person name="Alvarado L."/>
            <person name="Arachchi H.M."/>
            <person name="Berlin A."/>
            <person name="Brown A."/>
            <person name="Chapman S.B."/>
            <person name="Chen Z."/>
            <person name="Dunbar C."/>
            <person name="Freedman E."/>
            <person name="Gearin G."/>
            <person name="Gellesch M."/>
            <person name="Goldberg J."/>
            <person name="Griggs A."/>
            <person name="Gujja S."/>
            <person name="Heilman E."/>
            <person name="Heiman D."/>
            <person name="Howarth C."/>
            <person name="Larson L."/>
            <person name="Lui A."/>
            <person name="MacDonald P.J.P."/>
            <person name="Mehta T."/>
            <person name="Montmayeur A."/>
            <person name="Murphy C."/>
            <person name="Neiman D."/>
            <person name="Pearson M."/>
            <person name="Priest M."/>
            <person name="Roberts A."/>
            <person name="Saif S."/>
            <person name="Shea T."/>
            <person name="Shenoy N."/>
            <person name="Sisk P."/>
            <person name="Stolte C."/>
            <person name="Sykes S."/>
            <person name="White J."/>
            <person name="Yandava C."/>
            <person name="Nusbaum C."/>
            <person name="Birren B."/>
        </authorList>
    </citation>
    <scope>NUCLEOTIDE SEQUENCE [LARGE SCALE GENOMIC DNA]</scope>
    <source>
        <strain evidence="5 6">29_1</strain>
    </source>
</reference>
<dbReference type="InterPro" id="IPR036390">
    <property type="entry name" value="WH_DNA-bd_sf"/>
</dbReference>
<dbReference type="InterPro" id="IPR002577">
    <property type="entry name" value="HTH_HxlR"/>
</dbReference>
<dbReference type="GO" id="GO:0003677">
    <property type="term" value="F:DNA binding"/>
    <property type="evidence" value="ECO:0007669"/>
    <property type="project" value="UniProtKB-KW"/>
</dbReference>
<dbReference type="PROSITE" id="PS51118">
    <property type="entry name" value="HTH_HXLR"/>
    <property type="match status" value="1"/>
</dbReference>
<keyword evidence="6" id="KW-1185">Reference proteome</keyword>
<keyword evidence="1" id="KW-0805">Transcription regulation</keyword>
<evidence type="ECO:0000256" key="1">
    <source>
        <dbReference type="ARBA" id="ARBA00023015"/>
    </source>
</evidence>
<dbReference type="Proteomes" id="UP000003157">
    <property type="component" value="Unassembled WGS sequence"/>
</dbReference>
<keyword evidence="2" id="KW-0238">DNA-binding</keyword>
<evidence type="ECO:0000256" key="2">
    <source>
        <dbReference type="ARBA" id="ARBA00023125"/>
    </source>
</evidence>
<protein>
    <submittedName>
        <fullName evidence="5">Major facilitator superfamily transporter</fullName>
    </submittedName>
</protein>
<dbReference type="AlphaFoldDB" id="E7GF75"/>
<gene>
    <name evidence="5" type="ORF">HMPREF9488_03418</name>
</gene>
<dbReference type="Pfam" id="PF01638">
    <property type="entry name" value="HxlR"/>
    <property type="match status" value="1"/>
</dbReference>
<dbReference type="InterPro" id="IPR036388">
    <property type="entry name" value="WH-like_DNA-bd_sf"/>
</dbReference>
<dbReference type="HOGENOM" id="CLU_111585_0_0_9"/>